<dbReference type="SUPFAM" id="SSF55136">
    <property type="entry name" value="Probable bacterial effector-binding domain"/>
    <property type="match status" value="1"/>
</dbReference>
<dbReference type="Pfam" id="PF14526">
    <property type="entry name" value="Cass2"/>
    <property type="match status" value="1"/>
</dbReference>
<dbReference type="Proteomes" id="UP000321772">
    <property type="component" value="Chromosome"/>
</dbReference>
<dbReference type="InterPro" id="IPR010499">
    <property type="entry name" value="AraC_E-bd"/>
</dbReference>
<sequence>MSPLIGRSRSNMVLEIVTLPAQIIIGLEAVVPVTDLAGMSEAKTELIAKLKAEQAALTSTAVDDEFYGVNFATDEQNYLVGVKVAMTDPLETNYLVAAGLYAVFTTTIKQRVAADQFVADAYGILAQSAEYVVAANHNLEVITPLITGKGAFHLYIPVAAK</sequence>
<dbReference type="EMBL" id="CP042392">
    <property type="protein sequence ID" value="QEA54347.1"/>
    <property type="molecule type" value="Genomic_DNA"/>
</dbReference>
<feature type="domain" description="AraC effector-binding" evidence="1">
    <location>
        <begin position="12"/>
        <end position="159"/>
    </location>
</feature>
<dbReference type="Gene3D" id="3.20.80.10">
    <property type="entry name" value="Regulatory factor, effector binding domain"/>
    <property type="match status" value="1"/>
</dbReference>
<organism evidence="2 3">
    <name type="scientific">Loigolactobacillus coryniformis</name>
    <dbReference type="NCBI Taxonomy" id="1610"/>
    <lineage>
        <taxon>Bacteria</taxon>
        <taxon>Bacillati</taxon>
        <taxon>Bacillota</taxon>
        <taxon>Bacilli</taxon>
        <taxon>Lactobacillales</taxon>
        <taxon>Lactobacillaceae</taxon>
        <taxon>Loigolactobacillus</taxon>
    </lineage>
</organism>
<proteinExistence type="predicted"/>
<evidence type="ECO:0000313" key="2">
    <source>
        <dbReference type="EMBL" id="QEA54347.1"/>
    </source>
</evidence>
<reference evidence="2 3" key="1">
    <citation type="submission" date="2019-06" db="EMBL/GenBank/DDBJ databases">
        <title>Genome analyses of bacteria isolated from kimchi.</title>
        <authorList>
            <person name="Lee S."/>
            <person name="Ahn S."/>
            <person name="Roh S."/>
        </authorList>
    </citation>
    <scope>NUCLEOTIDE SEQUENCE [LARGE SCALE GENOMIC DNA]</scope>
    <source>
        <strain evidence="2 3">CBA3616</strain>
    </source>
</reference>
<protein>
    <recommendedName>
        <fullName evidence="1">AraC effector-binding domain-containing protein</fullName>
    </recommendedName>
</protein>
<evidence type="ECO:0000259" key="1">
    <source>
        <dbReference type="SMART" id="SM00871"/>
    </source>
</evidence>
<dbReference type="AlphaFoldDB" id="A0A5B8TIQ0"/>
<dbReference type="InterPro" id="IPR029441">
    <property type="entry name" value="Cass2"/>
</dbReference>
<evidence type="ECO:0000313" key="3">
    <source>
        <dbReference type="Proteomes" id="UP000321772"/>
    </source>
</evidence>
<dbReference type="InterPro" id="IPR011256">
    <property type="entry name" value="Reg_factor_effector_dom_sf"/>
</dbReference>
<accession>A0A5B8TIQ0</accession>
<name>A0A5B8TIQ0_9LACO</name>
<dbReference type="SMART" id="SM00871">
    <property type="entry name" value="AraC_E_bind"/>
    <property type="match status" value="1"/>
</dbReference>
<gene>
    <name evidence="2" type="ORF">FGL77_14310</name>
</gene>